<keyword evidence="1" id="KW-0732">Signal</keyword>
<protein>
    <submittedName>
        <fullName evidence="2">Uncharacterized protein</fullName>
    </submittedName>
</protein>
<proteinExistence type="predicted"/>
<evidence type="ECO:0000256" key="1">
    <source>
        <dbReference type="SAM" id="SignalP"/>
    </source>
</evidence>
<feature type="chain" id="PRO_5026920469" evidence="1">
    <location>
        <begin position="21"/>
        <end position="146"/>
    </location>
</feature>
<name>A0A6L7GGZ7_9SPHN</name>
<feature type="signal peptide" evidence="1">
    <location>
        <begin position="1"/>
        <end position="20"/>
    </location>
</feature>
<dbReference type="AlphaFoldDB" id="A0A6L7GGZ7"/>
<keyword evidence="3" id="KW-1185">Reference proteome</keyword>
<organism evidence="2 3">
    <name type="scientific">Allopontixanthobacter confluentis</name>
    <dbReference type="NCBI Taxonomy" id="1849021"/>
    <lineage>
        <taxon>Bacteria</taxon>
        <taxon>Pseudomonadati</taxon>
        <taxon>Pseudomonadota</taxon>
        <taxon>Alphaproteobacteria</taxon>
        <taxon>Sphingomonadales</taxon>
        <taxon>Erythrobacteraceae</taxon>
        <taxon>Allopontixanthobacter</taxon>
    </lineage>
</organism>
<comment type="caution">
    <text evidence="2">The sequence shown here is derived from an EMBL/GenBank/DDBJ whole genome shotgun (WGS) entry which is preliminary data.</text>
</comment>
<gene>
    <name evidence="2" type="ORF">GRI44_10660</name>
</gene>
<sequence length="146" mass="16389">MTMRIRLPLWTAAACITVFAAGHVAAHPVAVGEVPVNPDAQYHHADPAPSGADFQPAWTEHRYKHDWHHDAYRQPEACVWHEASPQGWQGWQGQSDNMCAVQPILLDDLAARYPHGIGPVMLVPVMVAIPQRAVIREYVTEEWIEE</sequence>
<dbReference type="EMBL" id="WTYU01000002">
    <property type="protein sequence ID" value="MXP15209.1"/>
    <property type="molecule type" value="Genomic_DNA"/>
</dbReference>
<dbReference type="RefSeq" id="WP_160601765.1">
    <property type="nucleotide sequence ID" value="NZ_WTYU01000002.1"/>
</dbReference>
<dbReference type="Proteomes" id="UP000473531">
    <property type="component" value="Unassembled WGS sequence"/>
</dbReference>
<accession>A0A6L7GGZ7</accession>
<evidence type="ECO:0000313" key="2">
    <source>
        <dbReference type="EMBL" id="MXP15209.1"/>
    </source>
</evidence>
<evidence type="ECO:0000313" key="3">
    <source>
        <dbReference type="Proteomes" id="UP000473531"/>
    </source>
</evidence>
<reference evidence="2 3" key="1">
    <citation type="submission" date="2019-12" db="EMBL/GenBank/DDBJ databases">
        <title>Genomic-based taxomic classification of the family Erythrobacteraceae.</title>
        <authorList>
            <person name="Xu L."/>
        </authorList>
    </citation>
    <scope>NUCLEOTIDE SEQUENCE [LARGE SCALE GENOMIC DNA]</scope>
    <source>
        <strain evidence="2 3">KCTC 52259</strain>
    </source>
</reference>